<name>A0A448ZF24_9STRA</name>
<dbReference type="OrthoDB" id="47825at2759"/>
<dbReference type="InterPro" id="IPR029063">
    <property type="entry name" value="SAM-dependent_MTases_sf"/>
</dbReference>
<dbReference type="SUPFAM" id="SSF53335">
    <property type="entry name" value="S-adenosyl-L-methionine-dependent methyltransferases"/>
    <property type="match status" value="1"/>
</dbReference>
<feature type="region of interest" description="Disordered" evidence="1">
    <location>
        <begin position="1"/>
        <end position="28"/>
    </location>
</feature>
<dbReference type="Gene3D" id="3.40.50.150">
    <property type="entry name" value="Vaccinia Virus protein VP39"/>
    <property type="match status" value="1"/>
</dbReference>
<dbReference type="AlphaFoldDB" id="A0A448ZF24"/>
<dbReference type="Pfam" id="PF10294">
    <property type="entry name" value="Methyltransf_16"/>
    <property type="match status" value="1"/>
</dbReference>
<sequence length="411" mass="44350">MAEGEEAPVRNANEIHGKGVPETERVPPAERRSCLALVEAVATTGGGGGLPGGRRKVRLELPPRLPPGQRGEDDDRDWLEGVDRTLAGALGITGCGTIELYDPGTQAFRRLDRIDEIPSSCCRLRVAETVPEGPISSTGDGGFLALPWREFSGDIDQDGRFVLGDHSIVVQEESNSGLGTGTNLWDGAVALASFLGHHQGTARSNKDKDNDRDPSLSVEGKRVLELGAGTGLVGIAAHLALGASRVLVTDLEYSMANLEANLSANRCHRTSAERRDSTIDARVLDWCDPSSCETALSIWNESGGAHSHSPPPPDVVLAADVVWVDFLVPPLVETLRRVCTWGGTGSDTDPPLECWPPVVLLSYQRRSQVVEDLLFQSLREASFRTEDVTIPELASSKIRIYRITYQHQGVL</sequence>
<protein>
    <recommendedName>
        <fullName evidence="4">FAM86 N-terminal domain-containing protein</fullName>
    </recommendedName>
</protein>
<feature type="compositionally biased region" description="Basic and acidic residues" evidence="1">
    <location>
        <begin position="13"/>
        <end position="28"/>
    </location>
</feature>
<proteinExistence type="predicted"/>
<evidence type="ECO:0000256" key="1">
    <source>
        <dbReference type="SAM" id="MobiDB-lite"/>
    </source>
</evidence>
<evidence type="ECO:0008006" key="4">
    <source>
        <dbReference type="Google" id="ProtNLM"/>
    </source>
</evidence>
<feature type="region of interest" description="Disordered" evidence="1">
    <location>
        <begin position="45"/>
        <end position="75"/>
    </location>
</feature>
<dbReference type="EMBL" id="CAACVS010000294">
    <property type="protein sequence ID" value="VEU40642.1"/>
    <property type="molecule type" value="Genomic_DNA"/>
</dbReference>
<accession>A0A448ZF24</accession>
<evidence type="ECO:0000313" key="2">
    <source>
        <dbReference type="EMBL" id="VEU40642.1"/>
    </source>
</evidence>
<evidence type="ECO:0000313" key="3">
    <source>
        <dbReference type="Proteomes" id="UP000291116"/>
    </source>
</evidence>
<reference evidence="2 3" key="1">
    <citation type="submission" date="2019-01" db="EMBL/GenBank/DDBJ databases">
        <authorList>
            <person name="Ferrante I. M."/>
        </authorList>
    </citation>
    <scope>NUCLEOTIDE SEQUENCE [LARGE SCALE GENOMIC DNA]</scope>
    <source>
        <strain evidence="2 3">B856</strain>
    </source>
</reference>
<dbReference type="InterPro" id="IPR019410">
    <property type="entry name" value="Methyltransf_16"/>
</dbReference>
<keyword evidence="3" id="KW-1185">Reference proteome</keyword>
<dbReference type="Proteomes" id="UP000291116">
    <property type="component" value="Unassembled WGS sequence"/>
</dbReference>
<dbReference type="PANTHER" id="PTHR14614">
    <property type="entry name" value="HEPATOCELLULAR CARCINOMA-ASSOCIATED ANTIGEN"/>
    <property type="match status" value="1"/>
</dbReference>
<gene>
    <name evidence="2" type="ORF">PSNMU_V1.4_AUG-EV-PASAV3_0075340</name>
</gene>
<dbReference type="PANTHER" id="PTHR14614:SF109">
    <property type="entry name" value="RIBOSOMAL LYSINE N-METHYLTRANSFERASE 5"/>
    <property type="match status" value="1"/>
</dbReference>
<organism evidence="2 3">
    <name type="scientific">Pseudo-nitzschia multistriata</name>
    <dbReference type="NCBI Taxonomy" id="183589"/>
    <lineage>
        <taxon>Eukaryota</taxon>
        <taxon>Sar</taxon>
        <taxon>Stramenopiles</taxon>
        <taxon>Ochrophyta</taxon>
        <taxon>Bacillariophyta</taxon>
        <taxon>Bacillariophyceae</taxon>
        <taxon>Bacillariophycidae</taxon>
        <taxon>Bacillariales</taxon>
        <taxon>Bacillariaceae</taxon>
        <taxon>Pseudo-nitzschia</taxon>
    </lineage>
</organism>